<organism evidence="2 4">
    <name type="scientific">Mus musculus</name>
    <name type="common">Mouse</name>
    <dbReference type="NCBI Taxonomy" id="10090"/>
    <lineage>
        <taxon>Eukaryota</taxon>
        <taxon>Metazoa</taxon>
        <taxon>Chordata</taxon>
        <taxon>Craniata</taxon>
        <taxon>Vertebrata</taxon>
        <taxon>Euteleostomi</taxon>
        <taxon>Mammalia</taxon>
        <taxon>Eutheria</taxon>
        <taxon>Euarchontoglires</taxon>
        <taxon>Glires</taxon>
        <taxon>Rodentia</taxon>
        <taxon>Myomorpha</taxon>
        <taxon>Muroidea</taxon>
        <taxon>Muridae</taxon>
        <taxon>Murinae</taxon>
        <taxon>Mus</taxon>
        <taxon>Mus</taxon>
    </lineage>
</organism>
<accession>G3UZ85</accession>
<evidence type="ECO:0000313" key="4">
    <source>
        <dbReference type="Proteomes" id="UP000000589"/>
    </source>
</evidence>
<reference evidence="2 4" key="1">
    <citation type="journal article" date="2009" name="PLoS Biol.">
        <title>Lineage-specific biology revealed by a finished genome assembly of the mouse.</title>
        <authorList>
            <consortium name="Mouse Genome Sequencing Consortium"/>
            <person name="Church D.M."/>
            <person name="Goodstadt L."/>
            <person name="Hillier L.W."/>
            <person name="Zody M.C."/>
            <person name="Goldstein S."/>
            <person name="She X."/>
            <person name="Bult C.J."/>
            <person name="Agarwala R."/>
            <person name="Cherry J.L."/>
            <person name="DiCuccio M."/>
            <person name="Hlavina W."/>
            <person name="Kapustin Y."/>
            <person name="Meric P."/>
            <person name="Maglott D."/>
            <person name="Birtle Z."/>
            <person name="Marques A.C."/>
            <person name="Graves T."/>
            <person name="Zhou S."/>
            <person name="Teague B."/>
            <person name="Potamousis K."/>
            <person name="Churas C."/>
            <person name="Place M."/>
            <person name="Herschleb J."/>
            <person name="Runnheim R."/>
            <person name="Forrest D."/>
            <person name="Amos-Landgraf J."/>
            <person name="Schwartz D.C."/>
            <person name="Cheng Z."/>
            <person name="Lindblad-Toh K."/>
            <person name="Eichler E.E."/>
            <person name="Ponting C.P."/>
        </authorList>
    </citation>
    <scope>NUCLEOTIDE SEQUENCE [LARGE SCALE GENOMIC DNA]</scope>
    <source>
        <strain evidence="2 4">C57BL/6J</strain>
    </source>
</reference>
<dbReference type="Pfam" id="PF09068">
    <property type="entry name" value="EF-hand_2"/>
    <property type="match status" value="1"/>
</dbReference>
<dbReference type="VEuPathDB" id="HostDB:ENSMUSG00000071454"/>
<dbReference type="PANTHER" id="PTHR12268:SF22">
    <property type="entry name" value="DYSTROBREVIN BETA"/>
    <property type="match status" value="1"/>
</dbReference>
<dbReference type="SUPFAM" id="SSF47473">
    <property type="entry name" value="EF-hand"/>
    <property type="match status" value="1"/>
</dbReference>
<dbReference type="MGI" id="MGI:1203728">
    <property type="gene designation" value="Dtnb"/>
</dbReference>
<reference evidence="2" key="3">
    <citation type="submission" date="2025-08" db="UniProtKB">
        <authorList>
            <consortium name="Ensembl"/>
        </authorList>
    </citation>
    <scope>IDENTIFICATION</scope>
    <source>
        <strain evidence="2">C57BL/6J</strain>
    </source>
</reference>
<dbReference type="ExpressionAtlas" id="G3UZ85">
    <property type="expression patterns" value="baseline and differential"/>
</dbReference>
<dbReference type="GeneTree" id="ENSGT00940000153897"/>
<name>G3UZ85_MOUSE</name>
<dbReference type="Ensembl" id="ENSMUST00000173483.8">
    <property type="protein sequence ID" value="ENSMUSP00000134390.2"/>
    <property type="gene ID" value="ENSMUSG00000071454.14"/>
</dbReference>
<gene>
    <name evidence="2 3" type="primary">Dtnb</name>
</gene>
<sequence length="63" mass="7609">MIEEGGNKRKTMAEKRQLFIEMRAQNFDVIRLSTYRTACKLRFVQKRCNQEDNAEYVFRHHDG</sequence>
<keyword evidence="5" id="KW-1267">Proteomics identification</keyword>
<keyword evidence="4" id="KW-1185">Reference proteome</keyword>
<dbReference type="jPOST" id="G3UZ85"/>
<dbReference type="Gene3D" id="6.10.140.70">
    <property type="match status" value="1"/>
</dbReference>
<evidence type="ECO:0000259" key="1">
    <source>
        <dbReference type="Pfam" id="PF09068"/>
    </source>
</evidence>
<reference evidence="2" key="4">
    <citation type="submission" date="2025-09" db="UniProtKB">
        <authorList>
            <consortium name="Ensembl"/>
        </authorList>
    </citation>
    <scope>IDENTIFICATION</scope>
    <source>
        <strain evidence="2">C57BL/6J</strain>
    </source>
</reference>
<dbReference type="InterPro" id="IPR015153">
    <property type="entry name" value="EF-hand_dom_typ1"/>
</dbReference>
<dbReference type="Proteomes" id="UP000000589">
    <property type="component" value="Chromosome 12"/>
</dbReference>
<dbReference type="HOGENOM" id="CLU_208040_0_0_1"/>
<dbReference type="InterPro" id="IPR011992">
    <property type="entry name" value="EF-hand-dom_pair"/>
</dbReference>
<protein>
    <submittedName>
        <fullName evidence="2">Dystrobrevin, beta</fullName>
    </submittedName>
</protein>
<feature type="domain" description="EF-hand" evidence="1">
    <location>
        <begin position="17"/>
        <end position="49"/>
    </location>
</feature>
<evidence type="ECO:0007829" key="5">
    <source>
        <dbReference type="ProteomicsDB" id="G3UZ85"/>
    </source>
</evidence>
<reference evidence="2 4" key="2">
    <citation type="journal article" date="2011" name="PLoS Biol.">
        <title>Modernizing reference genome assemblies.</title>
        <authorList>
            <person name="Church D.M."/>
            <person name="Schneider V.A."/>
            <person name="Graves T."/>
            <person name="Auger K."/>
            <person name="Cunningham F."/>
            <person name="Bouk N."/>
            <person name="Chen H.C."/>
            <person name="Agarwala R."/>
            <person name="McLaren W.M."/>
            <person name="Ritchie G.R."/>
            <person name="Albracht D."/>
            <person name="Kremitzki M."/>
            <person name="Rock S."/>
            <person name="Kotkiewicz H."/>
            <person name="Kremitzki C."/>
            <person name="Wollam A."/>
            <person name="Trani L."/>
            <person name="Fulton L."/>
            <person name="Fulton R."/>
            <person name="Matthews L."/>
            <person name="Whitehead S."/>
            <person name="Chow W."/>
            <person name="Torrance J."/>
            <person name="Dunn M."/>
            <person name="Harden G."/>
            <person name="Threadgold G."/>
            <person name="Wood J."/>
            <person name="Collins J."/>
            <person name="Heath P."/>
            <person name="Griffiths G."/>
            <person name="Pelan S."/>
            <person name="Grafham D."/>
            <person name="Eichler E.E."/>
            <person name="Weinstock G."/>
            <person name="Mardis E.R."/>
            <person name="Wilson R.K."/>
            <person name="Howe K."/>
            <person name="Flicek P."/>
            <person name="Hubbard T."/>
        </authorList>
    </citation>
    <scope>NUCLEOTIDE SEQUENCE [LARGE SCALE GENOMIC DNA]</scope>
    <source>
        <strain evidence="2 4">C57BL/6J</strain>
    </source>
</reference>
<proteinExistence type="evidence at protein level"/>
<dbReference type="AGR" id="MGI:1203728"/>
<dbReference type="Bgee" id="ENSMUSG00000071454">
    <property type="expression patterns" value="Expressed in superior frontal gyrus and 210 other cell types or tissues"/>
</dbReference>
<dbReference type="AlphaFoldDB" id="G3UZ85"/>
<dbReference type="SMR" id="G3UZ85"/>
<evidence type="ECO:0000313" key="3">
    <source>
        <dbReference type="MGI" id="MGI:1203728"/>
    </source>
</evidence>
<dbReference type="InterPro" id="IPR050774">
    <property type="entry name" value="KCMF1/Dystrophin"/>
</dbReference>
<dbReference type="PANTHER" id="PTHR12268">
    <property type="entry name" value="E3 UBIQUITIN-PROTEIN LIGASE KCMF1"/>
    <property type="match status" value="1"/>
</dbReference>
<dbReference type="ProteomicsDB" id="306610"/>
<evidence type="ECO:0000313" key="2">
    <source>
        <dbReference type="Ensembl" id="ENSMUSP00000134390.2"/>
    </source>
</evidence>